<accession>A0A7D9HC23</accession>
<dbReference type="Proteomes" id="UP001152795">
    <property type="component" value="Unassembled WGS sequence"/>
</dbReference>
<name>A0A7D9HC23_PARCT</name>
<dbReference type="SUPFAM" id="SSF82671">
    <property type="entry name" value="SEA domain"/>
    <property type="match status" value="1"/>
</dbReference>
<dbReference type="EMBL" id="CACRXK020000162">
    <property type="protein sequence ID" value="CAB3979047.1"/>
    <property type="molecule type" value="Genomic_DNA"/>
</dbReference>
<dbReference type="PROSITE" id="PS50024">
    <property type="entry name" value="SEA"/>
    <property type="match status" value="1"/>
</dbReference>
<dbReference type="InterPro" id="IPR000082">
    <property type="entry name" value="SEA_dom"/>
</dbReference>
<dbReference type="OrthoDB" id="10605518at2759"/>
<evidence type="ECO:0000313" key="1">
    <source>
        <dbReference type="EMBL" id="CAB3979047.1"/>
    </source>
</evidence>
<dbReference type="Pfam" id="PF01390">
    <property type="entry name" value="SEA"/>
    <property type="match status" value="1"/>
</dbReference>
<evidence type="ECO:0000313" key="2">
    <source>
        <dbReference type="Proteomes" id="UP001152795"/>
    </source>
</evidence>
<proteinExistence type="predicted"/>
<organism evidence="1 2">
    <name type="scientific">Paramuricea clavata</name>
    <name type="common">Red gorgonian</name>
    <name type="synonym">Violescent sea-whip</name>
    <dbReference type="NCBI Taxonomy" id="317549"/>
    <lineage>
        <taxon>Eukaryota</taxon>
        <taxon>Metazoa</taxon>
        <taxon>Cnidaria</taxon>
        <taxon>Anthozoa</taxon>
        <taxon>Octocorallia</taxon>
        <taxon>Malacalcyonacea</taxon>
        <taxon>Plexauridae</taxon>
        <taxon>Paramuricea</taxon>
    </lineage>
</organism>
<dbReference type="InterPro" id="IPR036364">
    <property type="entry name" value="SEA_dom_sf"/>
</dbReference>
<dbReference type="AlphaFoldDB" id="A0A7D9HC23"/>
<protein>
    <submittedName>
        <fullName evidence="1">Uncharacterized protein</fullName>
    </submittedName>
</protein>
<comment type="caution">
    <text evidence="1">The sequence shown here is derived from an EMBL/GenBank/DDBJ whole genome shotgun (WGS) entry which is preliminary data.</text>
</comment>
<sequence>MIKAKTLPSRKLILTFKNFEVYPMASGLTAWLFLLSMKGCFANTISFNGTSSTLLTTIVRPSSLAVPNLANTSTALPTATILLSTLHPKLKMNFSSSSILQSQPSETIFSKNSRIIESKLTTIHHTGTNTSLTTRTLLTTPLSGSISIPSALPKANKTESFNSSLWTVNSSSPYISTRTVSIQQNLATHQESSSVQFSSSTVVPTEGSNKIFVAEIRILNVTFSSELEDQSSPRFRNLSLTTTNSVDHVMKGEKYYKECKVTEIRSDSGVVIKLEITMGVGSSNNADKALERLKKAVKSGRVGSVDVDSTNYSFWLKTPEDPSTRENLLSGQLAGVALILFILVVLLLIICLGNFADEPVFNERELFTEEVSMENLGRDKDNQDKQEDEEWKFDPLFAWSPRKSFDSKL</sequence>
<reference evidence="1" key="1">
    <citation type="submission" date="2020-04" db="EMBL/GenBank/DDBJ databases">
        <authorList>
            <person name="Alioto T."/>
            <person name="Alioto T."/>
            <person name="Gomez Garrido J."/>
        </authorList>
    </citation>
    <scope>NUCLEOTIDE SEQUENCE</scope>
    <source>
        <strain evidence="1">A484AB</strain>
    </source>
</reference>
<gene>
    <name evidence="1" type="ORF">PACLA_8A017945</name>
</gene>
<dbReference type="Gene3D" id="3.30.70.960">
    <property type="entry name" value="SEA domain"/>
    <property type="match status" value="1"/>
</dbReference>
<keyword evidence="2" id="KW-1185">Reference proteome</keyword>